<organism evidence="2">
    <name type="scientific">uncultured bacterium</name>
    <name type="common">gcode 4</name>
    <dbReference type="NCBI Taxonomy" id="1234023"/>
    <lineage>
        <taxon>Bacteria</taxon>
        <taxon>environmental samples</taxon>
    </lineage>
</organism>
<accession>K1XZS7</accession>
<proteinExistence type="predicted"/>
<feature type="region of interest" description="Disordered" evidence="1">
    <location>
        <begin position="88"/>
        <end position="128"/>
    </location>
</feature>
<evidence type="ECO:0008006" key="3">
    <source>
        <dbReference type="Google" id="ProtNLM"/>
    </source>
</evidence>
<feature type="non-terminal residue" evidence="2">
    <location>
        <position position="735"/>
    </location>
</feature>
<gene>
    <name evidence="2" type="ORF">ACD_78C00049G0002</name>
</gene>
<dbReference type="Pfam" id="PF05345">
    <property type="entry name" value="He_PIG"/>
    <property type="match status" value="1"/>
</dbReference>
<dbReference type="GO" id="GO:0016020">
    <property type="term" value="C:membrane"/>
    <property type="evidence" value="ECO:0007669"/>
    <property type="project" value="InterPro"/>
</dbReference>
<evidence type="ECO:0000256" key="1">
    <source>
        <dbReference type="SAM" id="MobiDB-lite"/>
    </source>
</evidence>
<dbReference type="InterPro" id="IPR015919">
    <property type="entry name" value="Cadherin-like_sf"/>
</dbReference>
<feature type="compositionally biased region" description="Polar residues" evidence="1">
    <location>
        <begin position="98"/>
        <end position="119"/>
    </location>
</feature>
<protein>
    <recommendedName>
        <fullName evidence="3">Dystroglycan-type cadherin-like domain-containing protein</fullName>
    </recommendedName>
</protein>
<dbReference type="SUPFAM" id="SSF49313">
    <property type="entry name" value="Cadherin-like"/>
    <property type="match status" value="1"/>
</dbReference>
<dbReference type="GO" id="GO:0005509">
    <property type="term" value="F:calcium ion binding"/>
    <property type="evidence" value="ECO:0007669"/>
    <property type="project" value="InterPro"/>
</dbReference>
<reference evidence="2" key="1">
    <citation type="journal article" date="2012" name="Science">
        <title>Fermentation, hydrogen, and sulfur metabolism in multiple uncultivated bacterial phyla.</title>
        <authorList>
            <person name="Wrighton K.C."/>
            <person name="Thomas B.C."/>
            <person name="Sharon I."/>
            <person name="Miller C.S."/>
            <person name="Castelle C.J."/>
            <person name="VerBerkmoes N.C."/>
            <person name="Wilkins M.J."/>
            <person name="Hettich R.L."/>
            <person name="Lipton M.S."/>
            <person name="Williams K.H."/>
            <person name="Long P.E."/>
            <person name="Banfield J.F."/>
        </authorList>
    </citation>
    <scope>NUCLEOTIDE SEQUENCE [LARGE SCALE GENOMIC DNA]</scope>
</reference>
<sequence>MANTEIKSGADNAQKIRDTRDLKIEQAVELALEDGVFSREELKALQERFHDDRFNIDHNNFREQQNLAESFKSERLLLKAKIDQTNDSDLKGRAQDRFSPNLQASDLSDTRASSDTLPQGFSLHRGAKKDDPKDFNFFWTDEDGKNAKEGTGSNITGMKQEKVFNKGKSSAALDFKYSTLDGILAEWVFGTVFGSESNKSIVLDVTMGSNLAQFLTTLGYKIDRDQRVKVTGEHFRKTADYLFTSGKVTETISQNSLGATYQLKLHDKREVLDYFEASGYITQSQGKELADKDFTIDTATLFELYRNKRNIAGGTKTGASLALGLTPWENGKFKITLGAENLKFKTIHSGDKYDKQGMTAKAEYSHDITKDLMAKISAATSTTEKCVLALELAFKLKPNLQLVLRGEHIERYSSFGLADTSEERGSIALRWTFATPEDQKKIDESARLWKAGAGKRNENKARETFRQMPQQAKDDFLEWSLSPAYKSTSVIAAVDENTRRLILLDKLLLPNASIDSQGNITEALPNSDVSGISGVTLNGAPYSNNNNFGLSGGNIVIYTGTLREPAVGTTDTYRVTIDENGGGQTIATITVQHGSVKVTSITFDRIPAPNQLPPTMGNVPNQTATVGTPITAINLASYITLTNGDAVTQYTLASGALPPGLTFNTTTGAITGTPTTAGTYNITVTATDNDGASNADAIQFVIAAAPANNPPVPTYTTFTMNEDTVKNGTLTATDA</sequence>
<dbReference type="InterPro" id="IPR013783">
    <property type="entry name" value="Ig-like_fold"/>
</dbReference>
<evidence type="ECO:0000313" key="2">
    <source>
        <dbReference type="EMBL" id="EKD30466.1"/>
    </source>
</evidence>
<comment type="caution">
    <text evidence="2">The sequence shown here is derived from an EMBL/GenBank/DDBJ whole genome shotgun (WGS) entry which is preliminary data.</text>
</comment>
<dbReference type="EMBL" id="AMFJ01034049">
    <property type="protein sequence ID" value="EKD30466.1"/>
    <property type="molecule type" value="Genomic_DNA"/>
</dbReference>
<name>K1XZS7_9BACT</name>
<dbReference type="AlphaFoldDB" id="K1XZS7"/>
<dbReference type="Gene3D" id="2.60.40.10">
    <property type="entry name" value="Immunoglobulins"/>
    <property type="match status" value="1"/>
</dbReference>